<reference evidence="1 2" key="1">
    <citation type="submission" date="2011-08" db="EMBL/GenBank/DDBJ databases">
        <authorList>
            <person name="Weinstock G."/>
            <person name="Sodergren E."/>
            <person name="Clifton S."/>
            <person name="Fulton L."/>
            <person name="Fulton B."/>
            <person name="Courtney L."/>
            <person name="Fronick C."/>
            <person name="Harrison M."/>
            <person name="Strong C."/>
            <person name="Farmer C."/>
            <person name="Delahaunty K."/>
            <person name="Markovic C."/>
            <person name="Hall O."/>
            <person name="Minx P."/>
            <person name="Tomlinson C."/>
            <person name="Mitreva M."/>
            <person name="Hou S."/>
            <person name="Chen J."/>
            <person name="Wollam A."/>
            <person name="Pepin K.H."/>
            <person name="Johnson M."/>
            <person name="Bhonagiri V."/>
            <person name="Zhang X."/>
            <person name="Suruliraj S."/>
            <person name="Warren W."/>
            <person name="Chinwalla A."/>
            <person name="Mardis E.R."/>
            <person name="Wilson R.K."/>
        </authorList>
    </citation>
    <scope>NUCLEOTIDE SEQUENCE [LARGE SCALE GENOMIC DNA]</scope>
    <source>
        <strain evidence="1 2">F0357</strain>
    </source>
</reference>
<dbReference type="STRING" id="861450.HMPREF0080_01515"/>
<keyword evidence="2" id="KW-1185">Reference proteome</keyword>
<evidence type="ECO:0000313" key="1">
    <source>
        <dbReference type="EMBL" id="EHM39475.1"/>
    </source>
</evidence>
<dbReference type="EMBL" id="AGCJ01000066">
    <property type="protein sequence ID" value="EHM39475.1"/>
    <property type="molecule type" value="Genomic_DNA"/>
</dbReference>
<comment type="caution">
    <text evidence="1">The sequence shown here is derived from an EMBL/GenBank/DDBJ whole genome shotgun (WGS) entry which is preliminary data.</text>
</comment>
<dbReference type="HOGENOM" id="CLU_2448196_0_0_9"/>
<sequence>MFAAAFLTFGTALQCMKRAETVRAAVTAGRTALEESRAGLPVSEIDGLSKRYNLSVRTTLRPAGPYNKRAVSVTDGYGKTYEFSVLEKK</sequence>
<dbReference type="AlphaFoldDB" id="G9YIM2"/>
<protein>
    <recommendedName>
        <fullName evidence="3">Prepilin-type cleavage/methylation protein</fullName>
    </recommendedName>
</protein>
<accession>G9YIM2</accession>
<proteinExistence type="predicted"/>
<gene>
    <name evidence="1" type="ORF">HMPREF0080_01515</name>
</gene>
<evidence type="ECO:0000313" key="2">
    <source>
        <dbReference type="Proteomes" id="UP000005481"/>
    </source>
</evidence>
<organism evidence="1 2">
    <name type="scientific">Anaeroglobus geminatus F0357</name>
    <dbReference type="NCBI Taxonomy" id="861450"/>
    <lineage>
        <taxon>Bacteria</taxon>
        <taxon>Bacillati</taxon>
        <taxon>Bacillota</taxon>
        <taxon>Negativicutes</taxon>
        <taxon>Veillonellales</taxon>
        <taxon>Veillonellaceae</taxon>
        <taxon>Anaeroglobus</taxon>
    </lineage>
</organism>
<name>G9YIM2_9FIRM</name>
<dbReference type="Proteomes" id="UP000005481">
    <property type="component" value="Unassembled WGS sequence"/>
</dbReference>
<evidence type="ECO:0008006" key="3">
    <source>
        <dbReference type="Google" id="ProtNLM"/>
    </source>
</evidence>